<keyword evidence="10" id="KW-1185">Reference proteome</keyword>
<dbReference type="InterPro" id="IPR041495">
    <property type="entry name" value="Mub_B2"/>
</dbReference>
<accession>A0A0R1U6B1</accession>
<dbReference type="InterPro" id="IPR041558">
    <property type="entry name" value="MucBP_2"/>
</dbReference>
<dbReference type="InterPro" id="IPR009459">
    <property type="entry name" value="MucBP_dom"/>
</dbReference>
<feature type="region of interest" description="Disordered" evidence="6">
    <location>
        <begin position="1000"/>
        <end position="1164"/>
    </location>
</feature>
<sequence length="1196" mass="130876">MTGGSKNGVGNRYAYSVSEADVNGTGLPTKFYFMKFNSDNTVATTITIPTDVNGGTSYKVDDYAEIVVANTSTGGKQFTLQKLVDDGNWFTPVYSTFDDQVDKGGSVSQIIAIPEWVAETTTYRDESGKKLRDDYVQYGWQGSSYTTRPVDKEGYDVRATPNYVAGDYDLDIPTSQKNGTLVVGTPYHKGDVIRGTRVTTRGTSYSQSTIIDDKGTVEYRAWFTYAKAAGAYSPDSKLDRGRVAADLPPADYDFVTNPNHYTILDPTQMTLNQVDEGNREKAGLAGQIVFQEVRFLYTNPAEHNATGNGNANNNVPKDGDYSNSQKTYNYTILPYETSTWGKYDTGRTLTASNPVTFPSLVNYVYWTQRATITYIDDTTGQILHVDDINGRIGTNSLYRPTSKEFSGNSEIGQDKPRRTKTIGDYEKEGYVLVSNNYPADGAKFTDDNQVQNFEIHFAQGVQPVTPDTPTPDVPKNTPENARPNALKKEVTLTVNYVNADGTEFTGKIPANAKQTITFNGLAYVNKVTGELVNAKQDANGQWIVDKDNTATPTITWTPGDSWFKYVNSPEETGYYVDHVSPDDYEDGINVDPEPYKITKDSANIEVTVTYLPYTKVENKQSLNASQTVKYVDEEGNELILAKSQAFKFTYSGDTYNRDTNVLISKGLWNATSHDFDAEDVPVIDGYVAVKGYTRDDNGKVVAGGFTTTADAVEAKRNRTFVVIYKKVGSIVPQDPSGNPIPNPTNPSENVPNVPYTNDPTDPTKVTPDEPVPSIDGYTPNVNTVTPPDPTKDTPVIYTKNQEEKAKVQYIDLDDNNKILSESDTLTGKAGETINYSTADEIAKYEKLGYVLVNDGFSGNPVFDNIDGNEQVFQVTFRHGRIPVGPDTPDKHGVDPNEVTKNVKETVHYVGAGDKTPADNVQTSKWTRTVTVDVVTGNVIADGQYTTDWSIAKGEKSVYDQVDTPIVEGYHADKRQVNATAVTQNDIEVTVTYTPNGKIIAVDPEGNPIPNVPTPQYPTDPTKVTPDEPVPEIPGYTPSVPSVTPTDPGKDTPVPYTPSTPVTPEIPGQPTTPVNPTSPDQPTTPETPTPQQPVTPQPPTPQPTAPTPTPTEQTNKPRRSSDSNRPKSQNENVTPRPTVNSRRVPTASTSVSNEKKDTLPQTGEKNSSILSTLGLALLNVVSLGLFAVVSKKRRKKN</sequence>
<evidence type="ECO:0000259" key="8">
    <source>
        <dbReference type="PROSITE" id="PS50847"/>
    </source>
</evidence>
<feature type="compositionally biased region" description="Low complexity" evidence="6">
    <location>
        <begin position="1036"/>
        <end position="1062"/>
    </location>
</feature>
<dbReference type="InterPro" id="IPR019931">
    <property type="entry name" value="LPXTG_anchor"/>
</dbReference>
<dbReference type="STRING" id="1423763.FC46_GL001404"/>
<feature type="region of interest" description="Disordered" evidence="6">
    <location>
        <begin position="461"/>
        <end position="481"/>
    </location>
</feature>
<feature type="compositionally biased region" description="Polar residues" evidence="6">
    <location>
        <begin position="745"/>
        <end position="760"/>
    </location>
</feature>
<keyword evidence="7" id="KW-0472">Membrane</keyword>
<evidence type="ECO:0000256" key="5">
    <source>
        <dbReference type="ARBA" id="ARBA00023088"/>
    </source>
</evidence>
<dbReference type="Gene3D" id="2.60.40.4300">
    <property type="match status" value="3"/>
</dbReference>
<evidence type="ECO:0000256" key="3">
    <source>
        <dbReference type="ARBA" id="ARBA00022729"/>
    </source>
</evidence>
<dbReference type="Gene3D" id="3.10.20.470">
    <property type="match status" value="2"/>
</dbReference>
<proteinExistence type="predicted"/>
<reference evidence="9 10" key="1">
    <citation type="journal article" date="2015" name="Genome Announc.">
        <title>Expanding the biotechnology potential of lactobacilli through comparative genomics of 213 strains and associated genera.</title>
        <authorList>
            <person name="Sun Z."/>
            <person name="Harris H.M."/>
            <person name="McCann A."/>
            <person name="Guo C."/>
            <person name="Argimon S."/>
            <person name="Zhang W."/>
            <person name="Yang X."/>
            <person name="Jeffery I.B."/>
            <person name="Cooney J.C."/>
            <person name="Kagawa T.F."/>
            <person name="Liu W."/>
            <person name="Song Y."/>
            <person name="Salvetti E."/>
            <person name="Wrobel A."/>
            <person name="Rasinkangas P."/>
            <person name="Parkhill J."/>
            <person name="Rea M.C."/>
            <person name="O'Sullivan O."/>
            <person name="Ritari J."/>
            <person name="Douillard F.P."/>
            <person name="Paul Ross R."/>
            <person name="Yang R."/>
            <person name="Briner A.E."/>
            <person name="Felis G.E."/>
            <person name="de Vos W.M."/>
            <person name="Barrangou R."/>
            <person name="Klaenhammer T.R."/>
            <person name="Caufield P.W."/>
            <person name="Cui Y."/>
            <person name="Zhang H."/>
            <person name="O'Toole P.W."/>
        </authorList>
    </citation>
    <scope>NUCLEOTIDE SEQUENCE [LARGE SCALE GENOMIC DNA]</scope>
    <source>
        <strain evidence="9 10">DSM 16043</strain>
    </source>
</reference>
<evidence type="ECO:0000256" key="1">
    <source>
        <dbReference type="ARBA" id="ARBA00022512"/>
    </source>
</evidence>
<dbReference type="PATRIC" id="fig|1423763.3.peg.1423"/>
<feature type="region of interest" description="Disordered" evidence="6">
    <location>
        <begin position="731"/>
        <end position="794"/>
    </location>
</feature>
<dbReference type="Pfam" id="PF00746">
    <property type="entry name" value="Gram_pos_anchor"/>
    <property type="match status" value="1"/>
</dbReference>
<dbReference type="PANTHER" id="PTHR24216">
    <property type="entry name" value="PAXILLIN-RELATED"/>
    <property type="match status" value="1"/>
</dbReference>
<dbReference type="EMBL" id="AZFM01000041">
    <property type="protein sequence ID" value="KRL88769.1"/>
    <property type="molecule type" value="Genomic_DNA"/>
</dbReference>
<dbReference type="Pfam" id="PF06458">
    <property type="entry name" value="MucBP"/>
    <property type="match status" value="1"/>
</dbReference>
<feature type="compositionally biased region" description="Polar residues" evidence="6">
    <location>
        <begin position="1125"/>
        <end position="1151"/>
    </location>
</feature>
<keyword evidence="3" id="KW-0732">Signal</keyword>
<keyword evidence="5" id="KW-0572">Peptidoglycan-anchor</keyword>
<keyword evidence="7" id="KW-1133">Transmembrane helix</keyword>
<evidence type="ECO:0000256" key="6">
    <source>
        <dbReference type="SAM" id="MobiDB-lite"/>
    </source>
</evidence>
<keyword evidence="4" id="KW-0677">Repeat</keyword>
<keyword evidence="1" id="KW-0134">Cell wall</keyword>
<evidence type="ECO:0000313" key="10">
    <source>
        <dbReference type="Proteomes" id="UP000051036"/>
    </source>
</evidence>
<organism evidence="9 10">
    <name type="scientific">Lactobacillus kalixensis DSM 16043</name>
    <dbReference type="NCBI Taxonomy" id="1423763"/>
    <lineage>
        <taxon>Bacteria</taxon>
        <taxon>Bacillati</taxon>
        <taxon>Bacillota</taxon>
        <taxon>Bacilli</taxon>
        <taxon>Lactobacillales</taxon>
        <taxon>Lactobacillaceae</taxon>
        <taxon>Lactobacillus</taxon>
    </lineage>
</organism>
<comment type="caution">
    <text evidence="9">The sequence shown here is derived from an EMBL/GenBank/DDBJ whole genome shotgun (WGS) entry which is preliminary data.</text>
</comment>
<dbReference type="PROSITE" id="PS50847">
    <property type="entry name" value="GRAM_POS_ANCHORING"/>
    <property type="match status" value="1"/>
</dbReference>
<dbReference type="NCBIfam" id="TIGR01167">
    <property type="entry name" value="LPXTG_anchor"/>
    <property type="match status" value="1"/>
</dbReference>
<feature type="domain" description="Gram-positive cocci surface proteins LPxTG" evidence="8">
    <location>
        <begin position="1158"/>
        <end position="1196"/>
    </location>
</feature>
<dbReference type="Proteomes" id="UP000051036">
    <property type="component" value="Unassembled WGS sequence"/>
</dbReference>
<dbReference type="Pfam" id="PF17966">
    <property type="entry name" value="Muc_B2"/>
    <property type="match status" value="3"/>
</dbReference>
<gene>
    <name evidence="9" type="ORF">FC46_GL001404</name>
</gene>
<evidence type="ECO:0000313" key="9">
    <source>
        <dbReference type="EMBL" id="KRL88769.1"/>
    </source>
</evidence>
<keyword evidence="7" id="KW-0812">Transmembrane</keyword>
<protein>
    <submittedName>
        <fullName evidence="9">Adhension protein</fullName>
    </submittedName>
</protein>
<keyword evidence="2" id="KW-0964">Secreted</keyword>
<dbReference type="OrthoDB" id="2206015at2"/>
<evidence type="ECO:0000256" key="4">
    <source>
        <dbReference type="ARBA" id="ARBA00022737"/>
    </source>
</evidence>
<name>A0A0R1U6B1_9LACO</name>
<dbReference type="AlphaFoldDB" id="A0A0R1U6B1"/>
<evidence type="ECO:0000256" key="7">
    <source>
        <dbReference type="SAM" id="Phobius"/>
    </source>
</evidence>
<evidence type="ECO:0000256" key="2">
    <source>
        <dbReference type="ARBA" id="ARBA00022525"/>
    </source>
</evidence>
<feature type="transmembrane region" description="Helical" evidence="7">
    <location>
        <begin position="1168"/>
        <end position="1188"/>
    </location>
</feature>
<feature type="compositionally biased region" description="Pro residues" evidence="6">
    <location>
        <begin position="1084"/>
        <end position="1108"/>
    </location>
</feature>
<dbReference type="RefSeq" id="WP_057799869.1">
    <property type="nucleotide sequence ID" value="NZ_AZFM01000041.1"/>
</dbReference>
<dbReference type="Pfam" id="PF17965">
    <property type="entry name" value="MucBP_2"/>
    <property type="match status" value="2"/>
</dbReference>